<dbReference type="RefSeq" id="WP_284103203.1">
    <property type="nucleotide sequence ID" value="NZ_JARRAF010000061.1"/>
</dbReference>
<sequence length="146" mass="16933">MTCIEKAKSLILDIANVSEENNEEGSLFFKEYLVCALSISEKYEISGWPFIDFSKALLADDTDWSELDEFMAPLMKGGIYRQMLAFSCVKWISCHREKRESFPDVDNLYNVLYKFLLLGTSVRKEHKFLDVGDSVFYLDPNLYKVI</sequence>
<comment type="caution">
    <text evidence="1">The sequence shown here is derived from an EMBL/GenBank/DDBJ whole genome shotgun (WGS) entry which is preliminary data.</text>
</comment>
<dbReference type="Proteomes" id="UP001172778">
    <property type="component" value="Unassembled WGS sequence"/>
</dbReference>
<gene>
    <name evidence="1" type="ORF">PZA18_22835</name>
</gene>
<dbReference type="EMBL" id="JARRAF010000061">
    <property type="protein sequence ID" value="MDK2126883.1"/>
    <property type="molecule type" value="Genomic_DNA"/>
</dbReference>
<evidence type="ECO:0000313" key="1">
    <source>
        <dbReference type="EMBL" id="MDK2126883.1"/>
    </source>
</evidence>
<evidence type="ECO:0000313" key="2">
    <source>
        <dbReference type="Proteomes" id="UP001172778"/>
    </source>
</evidence>
<keyword evidence="2" id="KW-1185">Reference proteome</keyword>
<protein>
    <submittedName>
        <fullName evidence="1">Uncharacterized protein</fullName>
    </submittedName>
</protein>
<name>A0ABT7E3K2_9NEIS</name>
<reference evidence="1" key="1">
    <citation type="submission" date="2023-03" db="EMBL/GenBank/DDBJ databases">
        <title>Chitinimonas shenzhenensis gen. nov., sp. nov., a novel member of family Burkholderiaceae isolated from activated sludge collected in Shen Zhen, China.</title>
        <authorList>
            <person name="Wang X."/>
        </authorList>
    </citation>
    <scope>NUCLEOTIDE SEQUENCE</scope>
    <source>
        <strain evidence="1">DQS-5</strain>
    </source>
</reference>
<accession>A0ABT7E3K2</accession>
<proteinExistence type="predicted"/>
<organism evidence="1 2">
    <name type="scientific">Parachitinimonas caeni</name>
    <dbReference type="NCBI Taxonomy" id="3031301"/>
    <lineage>
        <taxon>Bacteria</taxon>
        <taxon>Pseudomonadati</taxon>
        <taxon>Pseudomonadota</taxon>
        <taxon>Betaproteobacteria</taxon>
        <taxon>Neisseriales</taxon>
        <taxon>Chitinibacteraceae</taxon>
        <taxon>Parachitinimonas</taxon>
    </lineage>
</organism>